<evidence type="ECO:0000313" key="2">
    <source>
        <dbReference type="EMBL" id="ASV43900.1"/>
    </source>
</evidence>
<evidence type="ECO:0000259" key="1">
    <source>
        <dbReference type="Pfam" id="PF06791"/>
    </source>
</evidence>
<protein>
    <recommendedName>
        <fullName evidence="1">Bacteriophage tail tape measure N-terminal domain-containing protein</fullName>
    </recommendedName>
</protein>
<feature type="domain" description="Bacteriophage tail tape measure N-terminal" evidence="1">
    <location>
        <begin position="25"/>
        <end position="178"/>
    </location>
</feature>
<dbReference type="Pfam" id="PF06791">
    <property type="entry name" value="TMP_2"/>
    <property type="match status" value="1"/>
</dbReference>
<organism evidence="2">
    <name type="scientific">Hot spring virus BHS1</name>
    <dbReference type="NCBI Taxonomy" id="2024351"/>
    <lineage>
        <taxon>Viruses</taxon>
    </lineage>
</organism>
<dbReference type="InterPro" id="IPR009628">
    <property type="entry name" value="Phage_tape_measure_N"/>
</dbReference>
<proteinExistence type="predicted"/>
<name>A0A2U7NW15_9VIRU</name>
<accession>A0A2U7NW15</accession>
<dbReference type="EMBL" id="MF098556">
    <property type="protein sequence ID" value="ASV43900.1"/>
    <property type="molecule type" value="Genomic_DNA"/>
</dbReference>
<reference evidence="2" key="1">
    <citation type="submission" date="2017-05" db="EMBL/GenBank/DDBJ databases">
        <title>The virome of a scalding spring: bacteriophages and archaeal viruses share the pool.</title>
        <authorList>
            <person name="Zablocki O.D.J."/>
            <person name="van Zyl L.J."/>
            <person name="Kirby B."/>
            <person name="Trindade M.I."/>
        </authorList>
    </citation>
    <scope>NUCLEOTIDE SEQUENCE</scope>
</reference>
<sequence>MSSELKVIINGDASGAVNALSVVSQSVGGLSNIITTGLGVALGNVLVPALGGLKDTFASFITEAMGAQEGLAQMNAVLKSTGGAAGLTANQLLELATQLSGVTRYSDDAITAGENLLLTFTNVGKDVFPDATKVMLDMSTAMGTDVKSSAIQLGKALNDPKEGLSALTRVGVTFTDEQKRLIESLQKSGDVAGAQRVILAELQREFGGSAEAAGQTLAGQLDVLRNNFDNLKESIGTALLPILQSLTSRFSTLVSDVAANVEKYLPVVRLAFENLIPHVEGLARALGGVLGIDFSGFDLSSIIQNLVVWFGLAMTNAGQFLDWLSVQLPNAASQAQTMFQPLLDAIGGLVSAFIDSLPQMQETGAGMVKTLNDVFAAVSPEIVANIAGAIQSLTNIWQTHGDTILTVVKVAWDGIVLTIGGALVLASGAIQSGLILISGLMDTFSQLLQGNWRGAWDKLVLAVSMAALSMLDAINVFFESVANALGTNMDEIRMTWTANWNMAVIIVTQVWQNIKDAVAAKVMEMTSGIQSGIINIINWLRGIVPTFIDIGTAWFAGITQGILLKVTQLQDAVVGSIKSTIAKAREALGIASPSRVFAEIGEQMMAGMAVGLADGVDMPKAAIAANTTSLAQSVVMGGGGSSAGNQPLTINISHYIDGQAVGRTTVDGTLKALAERGVDVNAMLAAGT</sequence>